<feature type="compositionally biased region" description="Low complexity" evidence="1">
    <location>
        <begin position="300"/>
        <end position="313"/>
    </location>
</feature>
<dbReference type="RefSeq" id="XP_018656500.1">
    <property type="nucleotide sequence ID" value="XM_018810308.1"/>
</dbReference>
<feature type="compositionally biased region" description="Acidic residues" evidence="1">
    <location>
        <begin position="200"/>
        <end position="210"/>
    </location>
</feature>
<dbReference type="AlphaFoldDB" id="A0A2P4Z6T9"/>
<dbReference type="PANTHER" id="PTHR39611">
    <property type="entry name" value="HYDROXYPROLINE-RICH GLYCOPROTEIN DZ-HRGP-RELATED"/>
    <property type="match status" value="1"/>
</dbReference>
<dbReference type="EMBL" id="JPDN02000105">
    <property type="protein sequence ID" value="PON19992.1"/>
    <property type="molecule type" value="Genomic_DNA"/>
</dbReference>
<feature type="region of interest" description="Disordered" evidence="1">
    <location>
        <begin position="1"/>
        <end position="131"/>
    </location>
</feature>
<name>A0A2P4Z6T9_9HYPO</name>
<comment type="caution">
    <text evidence="3">The sequence shown here is derived from an EMBL/GenBank/DDBJ whole genome shotgun (WGS) entry which is preliminary data.</text>
</comment>
<proteinExistence type="predicted"/>
<feature type="compositionally biased region" description="Basic residues" evidence="1">
    <location>
        <begin position="651"/>
        <end position="662"/>
    </location>
</feature>
<feature type="compositionally biased region" description="Low complexity" evidence="1">
    <location>
        <begin position="211"/>
        <end position="255"/>
    </location>
</feature>
<protein>
    <recommendedName>
        <fullName evidence="2">DUF7514 domain-containing protein</fullName>
    </recommendedName>
</protein>
<reference evidence="3 4" key="1">
    <citation type="journal article" date="2016" name="Genome Announc.">
        <title>Draft Whole-Genome Sequence of Trichoderma gamsii T6085, a Promising Biocontrol Agent of Fusarium Head Blight on Wheat.</title>
        <authorList>
            <person name="Baroncelli R."/>
            <person name="Zapparata A."/>
            <person name="Piaggeschi G."/>
            <person name="Sarrocco S."/>
            <person name="Vannacci G."/>
        </authorList>
    </citation>
    <scope>NUCLEOTIDE SEQUENCE [LARGE SCALE GENOMIC DNA]</scope>
    <source>
        <strain evidence="3 4">T6085</strain>
    </source>
</reference>
<feature type="compositionally biased region" description="Basic and acidic residues" evidence="1">
    <location>
        <begin position="627"/>
        <end position="650"/>
    </location>
</feature>
<gene>
    <name evidence="3" type="ORF">TGAM01_v211142</name>
</gene>
<dbReference type="GeneID" id="29990391"/>
<feature type="domain" description="DUF7514" evidence="2">
    <location>
        <begin position="333"/>
        <end position="508"/>
    </location>
</feature>
<feature type="region of interest" description="Disordered" evidence="1">
    <location>
        <begin position="470"/>
        <end position="491"/>
    </location>
</feature>
<feature type="compositionally biased region" description="Low complexity" evidence="1">
    <location>
        <begin position="609"/>
        <end position="618"/>
    </location>
</feature>
<dbReference type="InterPro" id="IPR055936">
    <property type="entry name" value="DUF7514"/>
</dbReference>
<accession>A0A2P4Z6T9</accession>
<evidence type="ECO:0000259" key="2">
    <source>
        <dbReference type="Pfam" id="PF24355"/>
    </source>
</evidence>
<feature type="compositionally biased region" description="Basic and acidic residues" evidence="1">
    <location>
        <begin position="678"/>
        <end position="695"/>
    </location>
</feature>
<sequence>MATEATVLHGPLPSAADGSTTSPTPRGGDGKLDDRPLSHTAVSRQRERRERMRDEAETDKEAYSSDDDASVRSSRRRPAPRRSSFPYRDIIKSVLSNIMTKNEEPTSSSSPSSSRPSSSQGKDKSDMKDKKVEDVVRGLAMEEWNARWLDELVAKVKGELNDAASDHSVSDGRHTPSSQSSDDDDDASLKDMKRFQPTVEDYDSDSDSASEPDSQAAAQDDPQPLSRSSSLSSASSNDSAMSSPSSQSSVSTAASSPPPSETESTKDPRLSPRPTVHFSPPTIHFLPPDPTPEIEREQPELYQPQSLPSQLRPPIVSERQAPVVAERPTPAWGALFNDRDEPTPALGRFLRGLANYIIAEYSPTDSLVITPDKLFKFYTRYKLDNEFFPFQRVFDTRYHKSIRGLSFLYTDLRCEHHLVQESITRKPVIPSLTPAGFEDWMTLLIRAFPDREAKRLDMVLADVPLLADDRHSSRSPVRSSSSERLLPRQLPRQLFPERGHARAFDLLESSFSEWNRITTVPVPPPEVVPAHPLAYSLSSNIPASLQKLPPAASKALMEDTRRHKDACYIDQTRLRPSSIIYPSSASPSSPSSSSFSTSSIPAEVKSHSEQPSTSSSSSSKHHHRTSRSKERDSRHRTASDRSSRPRERSPTGRRSHRSRRYRGTSPSESVEQRYSSGRSDERRRERERRGSVAER</sequence>
<feature type="region of interest" description="Disordered" evidence="1">
    <location>
        <begin position="162"/>
        <end position="313"/>
    </location>
</feature>
<organism evidence="3 4">
    <name type="scientific">Trichoderma gamsii</name>
    <dbReference type="NCBI Taxonomy" id="398673"/>
    <lineage>
        <taxon>Eukaryota</taxon>
        <taxon>Fungi</taxon>
        <taxon>Dikarya</taxon>
        <taxon>Ascomycota</taxon>
        <taxon>Pezizomycotina</taxon>
        <taxon>Sordariomycetes</taxon>
        <taxon>Hypocreomycetidae</taxon>
        <taxon>Hypocreales</taxon>
        <taxon>Hypocreaceae</taxon>
        <taxon>Trichoderma</taxon>
    </lineage>
</organism>
<evidence type="ECO:0000313" key="4">
    <source>
        <dbReference type="Proteomes" id="UP000054821"/>
    </source>
</evidence>
<evidence type="ECO:0000256" key="1">
    <source>
        <dbReference type="SAM" id="MobiDB-lite"/>
    </source>
</evidence>
<dbReference type="PANTHER" id="PTHR39611:SF1">
    <property type="entry name" value="HYDROXYPROLINE-RICH GLYCOPROTEIN DZ-HRGP"/>
    <property type="match status" value="1"/>
</dbReference>
<dbReference type="STRING" id="398673.A0A2P4Z6T9"/>
<feature type="compositionally biased region" description="Low complexity" evidence="1">
    <location>
        <begin position="579"/>
        <end position="601"/>
    </location>
</feature>
<dbReference type="Proteomes" id="UP000054821">
    <property type="component" value="Unassembled WGS sequence"/>
</dbReference>
<feature type="region of interest" description="Disordered" evidence="1">
    <location>
        <begin position="579"/>
        <end position="695"/>
    </location>
</feature>
<evidence type="ECO:0000313" key="3">
    <source>
        <dbReference type="EMBL" id="PON19992.1"/>
    </source>
</evidence>
<feature type="compositionally biased region" description="Basic and acidic residues" evidence="1">
    <location>
        <begin position="44"/>
        <end position="63"/>
    </location>
</feature>
<feature type="compositionally biased region" description="Basic and acidic residues" evidence="1">
    <location>
        <begin position="28"/>
        <end position="37"/>
    </location>
</feature>
<feature type="compositionally biased region" description="Low complexity" evidence="1">
    <location>
        <begin position="474"/>
        <end position="491"/>
    </location>
</feature>
<feature type="compositionally biased region" description="Low complexity" evidence="1">
    <location>
        <begin position="107"/>
        <end position="119"/>
    </location>
</feature>
<keyword evidence="4" id="KW-1185">Reference proteome</keyword>
<feature type="compositionally biased region" description="Basic and acidic residues" evidence="1">
    <location>
        <begin position="162"/>
        <end position="174"/>
    </location>
</feature>
<dbReference type="Pfam" id="PF24355">
    <property type="entry name" value="DUF7514"/>
    <property type="match status" value="1"/>
</dbReference>
<feature type="compositionally biased region" description="Basic and acidic residues" evidence="1">
    <location>
        <begin position="121"/>
        <end position="131"/>
    </location>
</feature>